<dbReference type="PANTHER" id="PTHR44591">
    <property type="entry name" value="STRESS RESPONSE REGULATOR PROTEIN 1"/>
    <property type="match status" value="1"/>
</dbReference>
<dbReference type="AlphaFoldDB" id="A0A3A8PGX7"/>
<dbReference type="PANTHER" id="PTHR44591:SF23">
    <property type="entry name" value="CHEY SUBFAMILY"/>
    <property type="match status" value="1"/>
</dbReference>
<evidence type="ECO:0000313" key="4">
    <source>
        <dbReference type="EMBL" id="RKH55269.1"/>
    </source>
</evidence>
<keyword evidence="5" id="KW-1185">Reference proteome</keyword>
<dbReference type="PROSITE" id="PS50110">
    <property type="entry name" value="RESPONSE_REGULATORY"/>
    <property type="match status" value="1"/>
</dbReference>
<dbReference type="InterPro" id="IPR050595">
    <property type="entry name" value="Bact_response_regulator"/>
</dbReference>
<evidence type="ECO:0000256" key="2">
    <source>
        <dbReference type="PROSITE-ProRule" id="PRU00169"/>
    </source>
</evidence>
<evidence type="ECO:0000259" key="3">
    <source>
        <dbReference type="PROSITE" id="PS50110"/>
    </source>
</evidence>
<dbReference type="GO" id="GO:0000160">
    <property type="term" value="P:phosphorelay signal transduction system"/>
    <property type="evidence" value="ECO:0007669"/>
    <property type="project" value="InterPro"/>
</dbReference>
<name>A0A3A8PGX7_9BACT</name>
<feature type="modified residue" description="4-aspartylphosphate" evidence="2">
    <location>
        <position position="62"/>
    </location>
</feature>
<feature type="domain" description="Response regulatory" evidence="3">
    <location>
        <begin position="14"/>
        <end position="102"/>
    </location>
</feature>
<evidence type="ECO:0000313" key="5">
    <source>
        <dbReference type="Proteomes" id="UP000282656"/>
    </source>
</evidence>
<dbReference type="EMBL" id="RAWM01000401">
    <property type="protein sequence ID" value="RKH55269.1"/>
    <property type="molecule type" value="Genomic_DNA"/>
</dbReference>
<feature type="non-terminal residue" evidence="4">
    <location>
        <position position="102"/>
    </location>
</feature>
<dbReference type="SMART" id="SM00448">
    <property type="entry name" value="REC"/>
    <property type="match status" value="1"/>
</dbReference>
<reference evidence="5" key="1">
    <citation type="submission" date="2018-09" db="EMBL/GenBank/DDBJ databases">
        <authorList>
            <person name="Livingstone P.G."/>
            <person name="Whitworth D.E."/>
        </authorList>
    </citation>
    <scope>NUCLEOTIDE SEQUENCE [LARGE SCALE GENOMIC DNA]</scope>
    <source>
        <strain evidence="5">AB047A</strain>
    </source>
</reference>
<comment type="caution">
    <text evidence="4">The sequence shown here is derived from an EMBL/GenBank/DDBJ whole genome shotgun (WGS) entry which is preliminary data.</text>
</comment>
<keyword evidence="1 2" id="KW-0597">Phosphoprotein</keyword>
<evidence type="ECO:0000256" key="1">
    <source>
        <dbReference type="ARBA" id="ARBA00022553"/>
    </source>
</evidence>
<dbReference type="OrthoDB" id="9800029at2"/>
<dbReference type="SUPFAM" id="SSF52172">
    <property type="entry name" value="CheY-like"/>
    <property type="match status" value="1"/>
</dbReference>
<dbReference type="RefSeq" id="WP_121772019.1">
    <property type="nucleotide sequence ID" value="NZ_RAWM01000401.1"/>
</dbReference>
<sequence length="102" mass="11096">MTGAEALAAPRIATVLVVDDDRLNRVALAELFQDDCRVLMARDGQSGLDIIAREAVSLVLLDVSMPGMDGYDVLRAIRATERSHNLPVLFITGMSDAPDEKR</sequence>
<dbReference type="InterPro" id="IPR001789">
    <property type="entry name" value="Sig_transdc_resp-reg_receiver"/>
</dbReference>
<gene>
    <name evidence="4" type="ORF">D7X96_39355</name>
</gene>
<proteinExistence type="predicted"/>
<dbReference type="Gene3D" id="3.40.50.2300">
    <property type="match status" value="1"/>
</dbReference>
<dbReference type="Pfam" id="PF00072">
    <property type="entry name" value="Response_reg"/>
    <property type="match status" value="1"/>
</dbReference>
<dbReference type="InterPro" id="IPR011006">
    <property type="entry name" value="CheY-like_superfamily"/>
</dbReference>
<protein>
    <submittedName>
        <fullName evidence="4">Response regulator</fullName>
    </submittedName>
</protein>
<accession>A0A3A8PGX7</accession>
<dbReference type="Proteomes" id="UP000282656">
    <property type="component" value="Unassembled WGS sequence"/>
</dbReference>
<organism evidence="4 5">
    <name type="scientific">Corallococcus interemptor</name>
    <dbReference type="NCBI Taxonomy" id="2316720"/>
    <lineage>
        <taxon>Bacteria</taxon>
        <taxon>Pseudomonadati</taxon>
        <taxon>Myxococcota</taxon>
        <taxon>Myxococcia</taxon>
        <taxon>Myxococcales</taxon>
        <taxon>Cystobacterineae</taxon>
        <taxon>Myxococcaceae</taxon>
        <taxon>Corallococcus</taxon>
    </lineage>
</organism>